<protein>
    <submittedName>
        <fullName evidence="6">Phage/plasmid primase, P4 family domain-containing protein</fullName>
    </submittedName>
</protein>
<dbReference type="InterPro" id="IPR051620">
    <property type="entry name" value="ORF904-like_C"/>
</dbReference>
<evidence type="ECO:0000256" key="3">
    <source>
        <dbReference type="ARBA" id="ARBA00022806"/>
    </source>
</evidence>
<dbReference type="Gene3D" id="3.40.50.300">
    <property type="entry name" value="P-loop containing nucleotide triphosphate hydrolases"/>
    <property type="match status" value="1"/>
</dbReference>
<dbReference type="Pfam" id="PF08706">
    <property type="entry name" value="D5_N"/>
    <property type="match status" value="1"/>
</dbReference>
<evidence type="ECO:0000256" key="1">
    <source>
        <dbReference type="ARBA" id="ARBA00022741"/>
    </source>
</evidence>
<dbReference type="Proteomes" id="UP000052946">
    <property type="component" value="Unassembled WGS sequence"/>
</dbReference>
<dbReference type="Pfam" id="PF03288">
    <property type="entry name" value="Pox_D5"/>
    <property type="match status" value="1"/>
</dbReference>
<dbReference type="OrthoDB" id="9763644at2"/>
<comment type="caution">
    <text evidence="6">The sequence shown here is derived from an EMBL/GenBank/DDBJ whole genome shotgun (WGS) entry which is preliminary data.</text>
</comment>
<keyword evidence="3" id="KW-0347">Helicase</keyword>
<dbReference type="AlphaFoldDB" id="A0A0U9HAR6"/>
<dbReference type="SMART" id="SM00885">
    <property type="entry name" value="D5_N"/>
    <property type="match status" value="1"/>
</dbReference>
<gene>
    <name evidence="6" type="ORF">OPHB3_3095</name>
</gene>
<dbReference type="EMBL" id="BBXV01000040">
    <property type="protein sequence ID" value="GAQ19136.1"/>
    <property type="molecule type" value="Genomic_DNA"/>
</dbReference>
<dbReference type="RefSeq" id="WP_058950890.1">
    <property type="nucleotide sequence ID" value="NZ_BBXV01000040.1"/>
</dbReference>
<keyword evidence="1" id="KW-0547">Nucleotide-binding</keyword>
<dbReference type="InterPro" id="IPR045455">
    <property type="entry name" value="NrS-1_pol-like_helicase"/>
</dbReference>
<evidence type="ECO:0000259" key="5">
    <source>
        <dbReference type="PROSITE" id="PS51206"/>
    </source>
</evidence>
<dbReference type="PANTHER" id="PTHR35372:SF2">
    <property type="entry name" value="SF3 HELICASE DOMAIN-CONTAINING PROTEIN"/>
    <property type="match status" value="1"/>
</dbReference>
<organism evidence="6 7">
    <name type="scientific">Oceanobacillus picturae</name>
    <dbReference type="NCBI Taxonomy" id="171693"/>
    <lineage>
        <taxon>Bacteria</taxon>
        <taxon>Bacillati</taxon>
        <taxon>Bacillota</taxon>
        <taxon>Bacilli</taxon>
        <taxon>Bacillales</taxon>
        <taxon>Bacillaceae</taxon>
        <taxon>Oceanobacillus</taxon>
    </lineage>
</organism>
<dbReference type="Pfam" id="PF19263">
    <property type="entry name" value="DUF5906"/>
    <property type="match status" value="1"/>
</dbReference>
<dbReference type="PROSITE" id="PS51206">
    <property type="entry name" value="SF3_HELICASE_1"/>
    <property type="match status" value="1"/>
</dbReference>
<evidence type="ECO:0000256" key="4">
    <source>
        <dbReference type="ARBA" id="ARBA00022840"/>
    </source>
</evidence>
<dbReference type="InterPro" id="IPR014015">
    <property type="entry name" value="Helicase_SF3_DNA-vir"/>
</dbReference>
<sequence length="749" mass="86325">MQAIAEKIELRYDRIIEVAEFKSLTETKSFNLKITYGEFLRKIKVPKISKLKGSAGGFVGGYVQDNRNNENVKERNIITLDIDHVSPEMNVWEKIKRQTSFSVAMYSTHNSTPLAPRYRVIVPLSKSIKPFHYKFVSSYISKIIGVPIDNTSHEFARVMYYPTCSDTDNYEFYYKDEPFFNPNILVKQNKGITLNKESKKIDPRIKRNWIGAFTNIYSITDVLDIFLSDVYEPYTNNRYSLISGDSVGGLVIYDNNTHAHSNHGSDIISGMNVNSFDLVRIHNYGHLDIGNEEMKHKPSYKAMVEFCMQDELVKEYYDKHFKLESSKVLKNKSEVKSLVFFDDNKKFLHHEFAKYIAYKENIIKLDKRLHIYKEGKYVADEESIKKRIINVIPNLTENRIREVLLRLKLIAMEKEHADPRYIGVKNGVYDLIENKLLDHDPDIVVTNQINANYNPAVKCKEVDNMLEVISNDDKEVIMLIHELIGYCLYRTNIFAKSFLFNGTGGNGKSTLLNTISSLLGEENITALSLSDLSERFKTGLLAGKLANIGDDIPYTSIRDTSLFKKLTSGERVIGEFKGDTPFEFRSFAKLIFSSNKIPKFYDNSEGIMRRLVIIPLTAKLKEKKGYDLFIEKKVTTEQARRHLLNIGITRLRKLLTTGQFTRPSIVNQMLNDFKLNNNPVIEFINEHEVDGRPVGEVYSDYRQFCYLSGHKNPISKNNLTQELEQIGYKSVKSYSSEIKGQRRLYIKSG</sequence>
<dbReference type="InterPro" id="IPR027417">
    <property type="entry name" value="P-loop_NTPase"/>
</dbReference>
<dbReference type="InterPro" id="IPR014818">
    <property type="entry name" value="Phage/plasmid_primase_P4_C"/>
</dbReference>
<proteinExistence type="predicted"/>
<dbReference type="InterPro" id="IPR004968">
    <property type="entry name" value="DNA_primase/NTPase_C"/>
</dbReference>
<dbReference type="GO" id="GO:0004386">
    <property type="term" value="F:helicase activity"/>
    <property type="evidence" value="ECO:0007669"/>
    <property type="project" value="UniProtKB-KW"/>
</dbReference>
<dbReference type="GO" id="GO:0005524">
    <property type="term" value="F:ATP binding"/>
    <property type="evidence" value="ECO:0007669"/>
    <property type="project" value="UniProtKB-KW"/>
</dbReference>
<dbReference type="SUPFAM" id="SSF52540">
    <property type="entry name" value="P-loop containing nucleoside triphosphate hydrolases"/>
    <property type="match status" value="1"/>
</dbReference>
<evidence type="ECO:0000313" key="6">
    <source>
        <dbReference type="EMBL" id="GAQ19136.1"/>
    </source>
</evidence>
<feature type="domain" description="SF3 helicase" evidence="5">
    <location>
        <begin position="475"/>
        <end position="629"/>
    </location>
</feature>
<dbReference type="NCBIfam" id="TIGR01613">
    <property type="entry name" value="primase_Cterm"/>
    <property type="match status" value="1"/>
</dbReference>
<dbReference type="PANTHER" id="PTHR35372">
    <property type="entry name" value="ATP BINDING PROTEIN-RELATED"/>
    <property type="match status" value="1"/>
</dbReference>
<accession>A0A0U9HAR6</accession>
<dbReference type="GO" id="GO:0016787">
    <property type="term" value="F:hydrolase activity"/>
    <property type="evidence" value="ECO:0007669"/>
    <property type="project" value="UniProtKB-KW"/>
</dbReference>
<evidence type="ECO:0000256" key="2">
    <source>
        <dbReference type="ARBA" id="ARBA00022801"/>
    </source>
</evidence>
<reference evidence="6 7" key="2">
    <citation type="journal article" date="2016" name="Genome Announc.">
        <title>Draft Genome Sequence of Oceanobacillus picturae Heshi-B3, Isolated from Fermented Rice Bran in a Traditional Japanese Seafood Dish.</title>
        <authorList>
            <person name="Akuzawa S."/>
            <person name="Nagaoka J."/>
            <person name="Kanekatsu M."/>
            <person name="Kanesaki Y."/>
            <person name="Suzuki T."/>
        </authorList>
    </citation>
    <scope>NUCLEOTIDE SEQUENCE [LARGE SCALE GENOMIC DNA]</scope>
    <source>
        <strain evidence="6 7">Heshi-B3</strain>
    </source>
</reference>
<name>A0A0U9HAR6_9BACI</name>
<evidence type="ECO:0000313" key="7">
    <source>
        <dbReference type="Proteomes" id="UP000052946"/>
    </source>
</evidence>
<reference evidence="7" key="1">
    <citation type="submission" date="2015-07" db="EMBL/GenBank/DDBJ databases">
        <title>Draft Genome Sequence of Oceanobacillus picturae Heshi-B3 that Was Isolated from Fermented Rice Bran with Aging Salted Mackerel, Which Was Named Heshiko as Traditional Fermented Seafood in Japan.</title>
        <authorList>
            <person name="Akuzawa S."/>
            <person name="Nakagawa J."/>
            <person name="Kanekatsu T."/>
            <person name="Kanesaki Y."/>
            <person name="Suzuki T."/>
        </authorList>
    </citation>
    <scope>NUCLEOTIDE SEQUENCE [LARGE SCALE GENOMIC DNA]</scope>
    <source>
        <strain evidence="7">Heshi-B3</strain>
    </source>
</reference>
<keyword evidence="4" id="KW-0067">ATP-binding</keyword>
<keyword evidence="2" id="KW-0378">Hydrolase</keyword>
<dbReference type="InterPro" id="IPR006500">
    <property type="entry name" value="Helicase_put_C_phage/plasmid"/>
</dbReference>